<dbReference type="InterPro" id="IPR005502">
    <property type="entry name" value="Ribosyl_crysJ1"/>
</dbReference>
<proteinExistence type="predicted"/>
<dbReference type="PANTHER" id="PTHR16222:SF12">
    <property type="entry name" value="ADP-RIBOSYLGLYCOHYDROLASE-RELATED"/>
    <property type="match status" value="1"/>
</dbReference>
<feature type="compositionally biased region" description="Basic and acidic residues" evidence="2">
    <location>
        <begin position="22"/>
        <end position="33"/>
    </location>
</feature>
<feature type="binding site" evidence="1">
    <location>
        <position position="129"/>
    </location>
    <ligand>
        <name>Mg(2+)</name>
        <dbReference type="ChEBI" id="CHEBI:18420"/>
        <label>1</label>
    </ligand>
</feature>
<dbReference type="Pfam" id="PF03747">
    <property type="entry name" value="ADP_ribosyl_GH"/>
    <property type="match status" value="1"/>
</dbReference>
<evidence type="ECO:0000313" key="3">
    <source>
        <dbReference type="EMBL" id="CAF0983827.1"/>
    </source>
</evidence>
<comment type="cofactor">
    <cofactor evidence="1">
        <name>Mg(2+)</name>
        <dbReference type="ChEBI" id="CHEBI:18420"/>
    </cofactor>
    <text evidence="1">Binds 2 magnesium ions per subunit.</text>
</comment>
<feature type="binding site" evidence="1">
    <location>
        <position position="130"/>
    </location>
    <ligand>
        <name>Mg(2+)</name>
        <dbReference type="ChEBI" id="CHEBI:18420"/>
        <label>1</label>
    </ligand>
</feature>
<dbReference type="Proteomes" id="UP000681722">
    <property type="component" value="Unassembled WGS sequence"/>
</dbReference>
<sequence length="453" mass="51511">MGNCTGTIGEQDHKRNIVEKSQRHSHISYREHNQQIQQRRSTTREKFDNTEWLNVTNLKPNEMDYVNHCPPQSSDQNLSNKVHGSMMGMAIGDALGASVEFRPREYLEQNPITNLQGGGTWGLKAGQWTDDTSMALCLAASLICQHGFSAYDQLVRYKWWWRKGYMSSTGHCFDIGKSTKQALDVFVRRQHEYNQDFTTLDLQEPEGFNTQCSQPDRQSNGCLMRLAPIALFFHRDAKDAVYYAGESARTTHGHQIAIDSCRLYAALICAALNGEKKNEILHRNFYQNHIQWFGSKPLDQEVSNIMKNTTYQRKGGYNDGIRGSALCIQSLQAALWAFWSDKNSYESGVLECVNLGDDTDTTAAIYGQLAGAYYGYKQLPPQWLEQIYAREFIKTISDWYESSKLPTVVSVHITNYHTKIGSRCATAQHDAVLIKLRSIYAMLVAVFDVGFDR</sequence>
<dbReference type="PANTHER" id="PTHR16222">
    <property type="entry name" value="ADP-RIBOSYLGLYCOHYDROLASE"/>
    <property type="match status" value="1"/>
</dbReference>
<dbReference type="InterPro" id="IPR036705">
    <property type="entry name" value="Ribosyl_crysJ1_sf"/>
</dbReference>
<dbReference type="InterPro" id="IPR050792">
    <property type="entry name" value="ADP-ribosylglycohydrolase"/>
</dbReference>
<organism evidence="3 5">
    <name type="scientific">Didymodactylos carnosus</name>
    <dbReference type="NCBI Taxonomy" id="1234261"/>
    <lineage>
        <taxon>Eukaryota</taxon>
        <taxon>Metazoa</taxon>
        <taxon>Spiralia</taxon>
        <taxon>Gnathifera</taxon>
        <taxon>Rotifera</taxon>
        <taxon>Eurotatoria</taxon>
        <taxon>Bdelloidea</taxon>
        <taxon>Philodinida</taxon>
        <taxon>Philodinidae</taxon>
        <taxon>Didymodactylos</taxon>
    </lineage>
</organism>
<evidence type="ECO:0008006" key="6">
    <source>
        <dbReference type="Google" id="ProtNLM"/>
    </source>
</evidence>
<protein>
    <recommendedName>
        <fullName evidence="6">ADP-ribosylglycohydrolase</fullName>
    </recommendedName>
</protein>
<dbReference type="SUPFAM" id="SSF101478">
    <property type="entry name" value="ADP-ribosylglycohydrolase"/>
    <property type="match status" value="1"/>
</dbReference>
<gene>
    <name evidence="3" type="ORF">GPM918_LOCUS12892</name>
    <name evidence="4" type="ORF">SRO942_LOCUS12892</name>
</gene>
<evidence type="ECO:0000313" key="5">
    <source>
        <dbReference type="Proteomes" id="UP000663829"/>
    </source>
</evidence>
<keyword evidence="5" id="KW-1185">Reference proteome</keyword>
<keyword evidence="1" id="KW-0460">Magnesium</keyword>
<dbReference type="Proteomes" id="UP000663829">
    <property type="component" value="Unassembled WGS sequence"/>
</dbReference>
<keyword evidence="1" id="KW-0479">Metal-binding</keyword>
<evidence type="ECO:0000313" key="4">
    <source>
        <dbReference type="EMBL" id="CAF3756173.1"/>
    </source>
</evidence>
<accession>A0A814FR03</accession>
<comment type="caution">
    <text evidence="3">The sequence shown here is derived from an EMBL/GenBank/DDBJ whole genome shotgun (WGS) entry which is preliminary data.</text>
</comment>
<evidence type="ECO:0000256" key="1">
    <source>
        <dbReference type="PIRSR" id="PIRSR605502-1"/>
    </source>
</evidence>
<reference evidence="3" key="1">
    <citation type="submission" date="2021-02" db="EMBL/GenBank/DDBJ databases">
        <authorList>
            <person name="Nowell W R."/>
        </authorList>
    </citation>
    <scope>NUCLEOTIDE SEQUENCE</scope>
</reference>
<feature type="binding site" evidence="1">
    <location>
        <position position="360"/>
    </location>
    <ligand>
        <name>Mg(2+)</name>
        <dbReference type="ChEBI" id="CHEBI:18420"/>
        <label>1</label>
    </ligand>
</feature>
<dbReference type="Gene3D" id="1.10.4080.10">
    <property type="entry name" value="ADP-ribosylation/Crystallin J1"/>
    <property type="match status" value="1"/>
</dbReference>
<dbReference type="EMBL" id="CAJOBC010002878">
    <property type="protein sequence ID" value="CAF3756173.1"/>
    <property type="molecule type" value="Genomic_DNA"/>
</dbReference>
<dbReference type="GO" id="GO:0046872">
    <property type="term" value="F:metal ion binding"/>
    <property type="evidence" value="ECO:0007669"/>
    <property type="project" value="UniProtKB-KW"/>
</dbReference>
<dbReference type="EMBL" id="CAJNOQ010002878">
    <property type="protein sequence ID" value="CAF0983827.1"/>
    <property type="molecule type" value="Genomic_DNA"/>
</dbReference>
<feature type="binding site" evidence="1">
    <location>
        <position position="361"/>
    </location>
    <ligand>
        <name>Mg(2+)</name>
        <dbReference type="ChEBI" id="CHEBI:18420"/>
        <label>1</label>
    </ligand>
</feature>
<name>A0A814FR03_9BILA</name>
<feature type="binding site" evidence="1">
    <location>
        <position position="131"/>
    </location>
    <ligand>
        <name>Mg(2+)</name>
        <dbReference type="ChEBI" id="CHEBI:18420"/>
        <label>1</label>
    </ligand>
</feature>
<feature type="region of interest" description="Disordered" evidence="2">
    <location>
        <begin position="22"/>
        <end position="45"/>
    </location>
</feature>
<dbReference type="OrthoDB" id="410104at2759"/>
<dbReference type="AlphaFoldDB" id="A0A814FR03"/>
<evidence type="ECO:0000256" key="2">
    <source>
        <dbReference type="SAM" id="MobiDB-lite"/>
    </source>
</evidence>
<feature type="binding site" evidence="1">
    <location>
        <position position="358"/>
    </location>
    <ligand>
        <name>Mg(2+)</name>
        <dbReference type="ChEBI" id="CHEBI:18420"/>
        <label>1</label>
    </ligand>
</feature>